<protein>
    <recommendedName>
        <fullName evidence="3">HTH iclR-type domain-containing protein</fullName>
    </recommendedName>
</protein>
<dbReference type="Gene3D" id="3.30.450.40">
    <property type="match status" value="2"/>
</dbReference>
<dbReference type="PROSITE" id="PS51077">
    <property type="entry name" value="HTH_ICLR"/>
    <property type="match status" value="1"/>
</dbReference>
<dbReference type="PANTHER" id="PTHR30136">
    <property type="entry name" value="HELIX-TURN-HELIX TRANSCRIPTIONAL REGULATOR, ICLR FAMILY"/>
    <property type="match status" value="1"/>
</dbReference>
<keyword evidence="5" id="KW-1185">Reference proteome</keyword>
<gene>
    <name evidence="4" type="ORF">GCM10011610_05360</name>
</gene>
<keyword evidence="1" id="KW-0805">Transcription regulation</keyword>
<dbReference type="InterPro" id="IPR036388">
    <property type="entry name" value="WH-like_DNA-bd_sf"/>
</dbReference>
<evidence type="ECO:0000313" key="4">
    <source>
        <dbReference type="EMBL" id="GGN68289.1"/>
    </source>
</evidence>
<dbReference type="PANTHER" id="PTHR30136:SF35">
    <property type="entry name" value="HTH-TYPE TRANSCRIPTIONAL REGULATOR RV1719"/>
    <property type="match status" value="1"/>
</dbReference>
<dbReference type="Proteomes" id="UP000658127">
    <property type="component" value="Unassembled WGS sequence"/>
</dbReference>
<evidence type="ECO:0000256" key="1">
    <source>
        <dbReference type="ARBA" id="ARBA00023015"/>
    </source>
</evidence>
<reference evidence="5" key="1">
    <citation type="journal article" date="2019" name="Int. J. Syst. Evol. Microbiol.">
        <title>The Global Catalogue of Microorganisms (GCM) 10K type strain sequencing project: providing services to taxonomists for standard genome sequencing and annotation.</title>
        <authorList>
            <consortium name="The Broad Institute Genomics Platform"/>
            <consortium name="The Broad Institute Genome Sequencing Center for Infectious Disease"/>
            <person name="Wu L."/>
            <person name="Ma J."/>
        </authorList>
    </citation>
    <scope>NUCLEOTIDE SEQUENCE [LARGE SCALE GENOMIC DNA]</scope>
    <source>
        <strain evidence="5">CGMCC 4.7329</strain>
    </source>
</reference>
<dbReference type="SUPFAM" id="SSF55781">
    <property type="entry name" value="GAF domain-like"/>
    <property type="match status" value="1"/>
</dbReference>
<name>A0ABQ2K3Y6_9NOCA</name>
<sequence>MVELLAARGTALSAAEIAQSLALSRSTVGAILSTLDRHGWVRRHTDLTYQLGPGLARVGLLAPAAVTESEAIGAELEQLATRVGCGAALTALSGDDLVFVTVVGGHGLIPAGIENGTRIPLLPPAGATLIAHAPVATQNSWLDRGDPARRTEFREVLATIRTTGCCAWSLRPGALTALRVLADVVDLLSGRPAADELRGRVLSLLGDITGSAHTEADLNSSASLSLGYLSAPVLAADGRALFEVQIGPLRTEVTAEARRRYIDELLATARRVERIAADDQ</sequence>
<dbReference type="InterPro" id="IPR050707">
    <property type="entry name" value="HTH_MetabolicPath_Reg"/>
</dbReference>
<dbReference type="InterPro" id="IPR036390">
    <property type="entry name" value="WH_DNA-bd_sf"/>
</dbReference>
<dbReference type="InterPro" id="IPR005471">
    <property type="entry name" value="Tscrpt_reg_IclR_N"/>
</dbReference>
<dbReference type="Pfam" id="PF09339">
    <property type="entry name" value="HTH_IclR"/>
    <property type="match status" value="1"/>
</dbReference>
<dbReference type="SMART" id="SM00346">
    <property type="entry name" value="HTH_ICLR"/>
    <property type="match status" value="1"/>
</dbReference>
<dbReference type="InterPro" id="IPR029016">
    <property type="entry name" value="GAF-like_dom_sf"/>
</dbReference>
<organism evidence="4 5">
    <name type="scientific">Nocardia rhizosphaerihabitans</name>
    <dbReference type="NCBI Taxonomy" id="1691570"/>
    <lineage>
        <taxon>Bacteria</taxon>
        <taxon>Bacillati</taxon>
        <taxon>Actinomycetota</taxon>
        <taxon>Actinomycetes</taxon>
        <taxon>Mycobacteriales</taxon>
        <taxon>Nocardiaceae</taxon>
        <taxon>Nocardia</taxon>
    </lineage>
</organism>
<dbReference type="SUPFAM" id="SSF46785">
    <property type="entry name" value="Winged helix' DNA-binding domain"/>
    <property type="match status" value="1"/>
</dbReference>
<dbReference type="EMBL" id="BMNE01000001">
    <property type="protein sequence ID" value="GGN68289.1"/>
    <property type="molecule type" value="Genomic_DNA"/>
</dbReference>
<accession>A0ABQ2K3Y6</accession>
<dbReference type="Gene3D" id="1.10.10.10">
    <property type="entry name" value="Winged helix-like DNA-binding domain superfamily/Winged helix DNA-binding domain"/>
    <property type="match status" value="1"/>
</dbReference>
<feature type="domain" description="HTH iclR-type" evidence="3">
    <location>
        <begin position="1"/>
        <end position="53"/>
    </location>
</feature>
<evidence type="ECO:0000256" key="2">
    <source>
        <dbReference type="ARBA" id="ARBA00023163"/>
    </source>
</evidence>
<keyword evidence="2" id="KW-0804">Transcription</keyword>
<evidence type="ECO:0000259" key="3">
    <source>
        <dbReference type="PROSITE" id="PS51077"/>
    </source>
</evidence>
<comment type="caution">
    <text evidence="4">The sequence shown here is derived from an EMBL/GenBank/DDBJ whole genome shotgun (WGS) entry which is preliminary data.</text>
</comment>
<evidence type="ECO:0000313" key="5">
    <source>
        <dbReference type="Proteomes" id="UP000658127"/>
    </source>
</evidence>
<proteinExistence type="predicted"/>